<evidence type="ECO:0000313" key="2">
    <source>
        <dbReference type="Proteomes" id="UP000323506"/>
    </source>
</evidence>
<reference evidence="1 2" key="1">
    <citation type="submission" date="2019-06" db="EMBL/GenBank/DDBJ databases">
        <title>WGS assembly of Gossypium darwinii.</title>
        <authorList>
            <person name="Chen Z.J."/>
            <person name="Sreedasyam A."/>
            <person name="Ando A."/>
            <person name="Song Q."/>
            <person name="De L."/>
            <person name="Hulse-Kemp A."/>
            <person name="Ding M."/>
            <person name="Ye W."/>
            <person name="Kirkbride R."/>
            <person name="Jenkins J."/>
            <person name="Plott C."/>
            <person name="Lovell J."/>
            <person name="Lin Y.-M."/>
            <person name="Vaughn R."/>
            <person name="Liu B."/>
            <person name="Li W."/>
            <person name="Simpson S."/>
            <person name="Scheffler B."/>
            <person name="Saski C."/>
            <person name="Grover C."/>
            <person name="Hu G."/>
            <person name="Conover J."/>
            <person name="Carlson J."/>
            <person name="Shu S."/>
            <person name="Boston L."/>
            <person name="Williams M."/>
            <person name="Peterson D."/>
            <person name="Mcgee K."/>
            <person name="Jones D."/>
            <person name="Wendel J."/>
            <person name="Stelly D."/>
            <person name="Grimwood J."/>
            <person name="Schmutz J."/>
        </authorList>
    </citation>
    <scope>NUCLEOTIDE SEQUENCE [LARGE SCALE GENOMIC DNA]</scope>
    <source>
        <strain evidence="1">1808015.09</strain>
    </source>
</reference>
<dbReference type="Proteomes" id="UP000323506">
    <property type="component" value="Chromosome D05"/>
</dbReference>
<name>A0A5D2CUL7_GOSDA</name>
<gene>
    <name evidence="1" type="ORF">ES288_D05G429100v1</name>
</gene>
<dbReference type="EMBL" id="CM017705">
    <property type="protein sequence ID" value="TYG71813.1"/>
    <property type="molecule type" value="Genomic_DNA"/>
</dbReference>
<dbReference type="AlphaFoldDB" id="A0A5D2CUL7"/>
<evidence type="ECO:0008006" key="3">
    <source>
        <dbReference type="Google" id="ProtNLM"/>
    </source>
</evidence>
<keyword evidence="2" id="KW-1185">Reference proteome</keyword>
<dbReference type="InterPro" id="IPR021109">
    <property type="entry name" value="Peptidase_aspartic_dom_sf"/>
</dbReference>
<evidence type="ECO:0000313" key="1">
    <source>
        <dbReference type="EMBL" id="TYG71813.1"/>
    </source>
</evidence>
<accession>A0A5D2CUL7</accession>
<proteinExistence type="predicted"/>
<protein>
    <recommendedName>
        <fullName evidence="3">Peptidase A1 domain-containing protein</fullName>
    </recommendedName>
</protein>
<organism evidence="1 2">
    <name type="scientific">Gossypium darwinii</name>
    <name type="common">Darwin's cotton</name>
    <name type="synonym">Gossypium barbadense var. darwinii</name>
    <dbReference type="NCBI Taxonomy" id="34276"/>
    <lineage>
        <taxon>Eukaryota</taxon>
        <taxon>Viridiplantae</taxon>
        <taxon>Streptophyta</taxon>
        <taxon>Embryophyta</taxon>
        <taxon>Tracheophyta</taxon>
        <taxon>Spermatophyta</taxon>
        <taxon>Magnoliopsida</taxon>
        <taxon>eudicotyledons</taxon>
        <taxon>Gunneridae</taxon>
        <taxon>Pentapetalae</taxon>
        <taxon>rosids</taxon>
        <taxon>malvids</taxon>
        <taxon>Malvales</taxon>
        <taxon>Malvaceae</taxon>
        <taxon>Malvoideae</taxon>
        <taxon>Gossypium</taxon>
    </lineage>
</organism>
<dbReference type="SUPFAM" id="SSF50630">
    <property type="entry name" value="Acid proteases"/>
    <property type="match status" value="1"/>
</dbReference>
<dbReference type="Gene3D" id="2.40.70.10">
    <property type="entry name" value="Acid Proteases"/>
    <property type="match status" value="1"/>
</dbReference>
<sequence>MSSNPKPEHYKNLSFYWHLDGKRRKYYTLVALTEKRHNSFIPTHIPEIPYFFPLKIFPKSKSPNLSPTIYYITIGCPLYCITVNTPLPQPIGKFFPFVSREIKIKKKSFQKIQGQRITILGDLVLKDKIFVYDLLNQRIGWTNYDCSMSVNVSTNINTGRTEFVNAGQMSNDGSSRDQIRGMLALLLPIIMLTGLLFL</sequence>